<sequence length="152" mass="16842">MIQRIQTIWFFLAALAIALLLMIPFVSKVINESEYWVNALGIFQQTNGAAVKIEAYLPLTILTVAAVAMLILTIFSFKNRTQQKRGALASIILIVVLSILTYNYLGKFPGGLEGVQYKLGAFLPLISIIFIGLGVRGVNNDERLIKSADRLR</sequence>
<evidence type="ECO:0000313" key="3">
    <source>
        <dbReference type="Proteomes" id="UP000651668"/>
    </source>
</evidence>
<proteinExistence type="predicted"/>
<dbReference type="Pfam" id="PF14126">
    <property type="entry name" value="DUF4293"/>
    <property type="match status" value="1"/>
</dbReference>
<keyword evidence="1" id="KW-1133">Transmembrane helix</keyword>
<keyword evidence="1" id="KW-0812">Transmembrane</keyword>
<accession>A0A916U6B7</accession>
<comment type="caution">
    <text evidence="2">The sequence shown here is derived from an EMBL/GenBank/DDBJ whole genome shotgun (WGS) entry which is preliminary data.</text>
</comment>
<keyword evidence="1" id="KW-0472">Membrane</keyword>
<feature type="transmembrane region" description="Helical" evidence="1">
    <location>
        <begin position="7"/>
        <end position="26"/>
    </location>
</feature>
<feature type="transmembrane region" description="Helical" evidence="1">
    <location>
        <begin position="55"/>
        <end position="75"/>
    </location>
</feature>
<reference evidence="2" key="1">
    <citation type="journal article" date="2014" name="Int. J. Syst. Evol. Microbiol.">
        <title>Complete genome sequence of Corynebacterium casei LMG S-19264T (=DSM 44701T), isolated from a smear-ripened cheese.</title>
        <authorList>
            <consortium name="US DOE Joint Genome Institute (JGI-PGF)"/>
            <person name="Walter F."/>
            <person name="Albersmeier A."/>
            <person name="Kalinowski J."/>
            <person name="Ruckert C."/>
        </authorList>
    </citation>
    <scope>NUCLEOTIDE SEQUENCE</scope>
    <source>
        <strain evidence="2">CGMCC 1.15343</strain>
    </source>
</reference>
<dbReference type="InterPro" id="IPR025635">
    <property type="entry name" value="DUF4293"/>
</dbReference>
<gene>
    <name evidence="2" type="ORF">GCM10011387_14870</name>
</gene>
<evidence type="ECO:0000256" key="1">
    <source>
        <dbReference type="SAM" id="Phobius"/>
    </source>
</evidence>
<dbReference type="RefSeq" id="WP_188626234.1">
    <property type="nucleotide sequence ID" value="NZ_BMIL01000004.1"/>
</dbReference>
<name>A0A916U6B7_9SPHI</name>
<protein>
    <submittedName>
        <fullName evidence="2">Membrane protein</fullName>
    </submittedName>
</protein>
<reference evidence="2" key="2">
    <citation type="submission" date="2020-09" db="EMBL/GenBank/DDBJ databases">
        <authorList>
            <person name="Sun Q."/>
            <person name="Zhou Y."/>
        </authorList>
    </citation>
    <scope>NUCLEOTIDE SEQUENCE</scope>
    <source>
        <strain evidence="2">CGMCC 1.15343</strain>
    </source>
</reference>
<dbReference type="EMBL" id="BMIL01000004">
    <property type="protein sequence ID" value="GGC62260.1"/>
    <property type="molecule type" value="Genomic_DNA"/>
</dbReference>
<evidence type="ECO:0000313" key="2">
    <source>
        <dbReference type="EMBL" id="GGC62260.1"/>
    </source>
</evidence>
<organism evidence="2 3">
    <name type="scientific">Pedobacter quisquiliarum</name>
    <dbReference type="NCBI Taxonomy" id="1834438"/>
    <lineage>
        <taxon>Bacteria</taxon>
        <taxon>Pseudomonadati</taxon>
        <taxon>Bacteroidota</taxon>
        <taxon>Sphingobacteriia</taxon>
        <taxon>Sphingobacteriales</taxon>
        <taxon>Sphingobacteriaceae</taxon>
        <taxon>Pedobacter</taxon>
    </lineage>
</organism>
<feature type="transmembrane region" description="Helical" evidence="1">
    <location>
        <begin position="117"/>
        <end position="138"/>
    </location>
</feature>
<dbReference type="Proteomes" id="UP000651668">
    <property type="component" value="Unassembled WGS sequence"/>
</dbReference>
<dbReference type="AlphaFoldDB" id="A0A916U6B7"/>
<feature type="transmembrane region" description="Helical" evidence="1">
    <location>
        <begin position="87"/>
        <end position="105"/>
    </location>
</feature>
<keyword evidence="3" id="KW-1185">Reference proteome</keyword>